<dbReference type="EMBL" id="GG677981">
    <property type="protein sequence ID" value="EER09901.1"/>
    <property type="molecule type" value="Genomic_DNA"/>
</dbReference>
<dbReference type="InParanoid" id="C5L043"/>
<dbReference type="GeneID" id="9038010"/>
<dbReference type="Proteomes" id="UP000007800">
    <property type="component" value="Unassembled WGS sequence"/>
</dbReference>
<evidence type="ECO:0000313" key="3">
    <source>
        <dbReference type="Proteomes" id="UP000007800"/>
    </source>
</evidence>
<evidence type="ECO:0000313" key="2">
    <source>
        <dbReference type="EMBL" id="EER09901.1"/>
    </source>
</evidence>
<feature type="compositionally biased region" description="Basic and acidic residues" evidence="1">
    <location>
        <begin position="9"/>
        <end position="34"/>
    </location>
</feature>
<dbReference type="OrthoDB" id="445341at2759"/>
<evidence type="ECO:0000256" key="1">
    <source>
        <dbReference type="SAM" id="MobiDB-lite"/>
    </source>
</evidence>
<keyword evidence="3" id="KW-1185">Reference proteome</keyword>
<name>C5L043_PERM5</name>
<feature type="compositionally biased region" description="Low complexity" evidence="1">
    <location>
        <begin position="90"/>
        <end position="99"/>
    </location>
</feature>
<gene>
    <name evidence="2" type="ORF">Pmar_PMAR018545</name>
</gene>
<organism evidence="3">
    <name type="scientific">Perkinsus marinus (strain ATCC 50983 / TXsc)</name>
    <dbReference type="NCBI Taxonomy" id="423536"/>
    <lineage>
        <taxon>Eukaryota</taxon>
        <taxon>Sar</taxon>
        <taxon>Alveolata</taxon>
        <taxon>Perkinsozoa</taxon>
        <taxon>Perkinsea</taxon>
        <taxon>Perkinsida</taxon>
        <taxon>Perkinsidae</taxon>
        <taxon>Perkinsus</taxon>
    </lineage>
</organism>
<reference evidence="2 3" key="1">
    <citation type="submission" date="2008-07" db="EMBL/GenBank/DDBJ databases">
        <authorList>
            <person name="El-Sayed N."/>
            <person name="Caler E."/>
            <person name="Inman J."/>
            <person name="Amedeo P."/>
            <person name="Hass B."/>
            <person name="Wortman J."/>
        </authorList>
    </citation>
    <scope>NUCLEOTIDE SEQUENCE [LARGE SCALE GENOMIC DNA]</scope>
    <source>
        <strain evidence="3">ATCC 50983 / TXsc</strain>
    </source>
</reference>
<accession>C5L043</accession>
<protein>
    <submittedName>
        <fullName evidence="2">Uncharacterized protein</fullName>
    </submittedName>
</protein>
<proteinExistence type="predicted"/>
<feature type="region of interest" description="Disordered" evidence="1">
    <location>
        <begin position="1"/>
        <end position="117"/>
    </location>
</feature>
<feature type="compositionally biased region" description="Basic residues" evidence="1">
    <location>
        <begin position="51"/>
        <end position="68"/>
    </location>
</feature>
<feature type="compositionally biased region" description="Acidic residues" evidence="1">
    <location>
        <begin position="107"/>
        <end position="117"/>
    </location>
</feature>
<dbReference type="AlphaFoldDB" id="C5L043"/>
<sequence length="117" mass="13302">MYYINLIAETEKREKEQQQRSKDGHRADRPPQDRRRPRPDTAPGADDRLGSSRKGRNKHGKEKKKKKTSFSSDKKSEKAKRKRPRQPEASSAPSSSSGLSCGGNGLIDDEELLIERR</sequence>
<dbReference type="RefSeq" id="XP_002778106.1">
    <property type="nucleotide sequence ID" value="XM_002778060.1"/>
</dbReference>